<organism evidence="1 2">
    <name type="scientific">Acrocarpospora corrugata</name>
    <dbReference type="NCBI Taxonomy" id="35763"/>
    <lineage>
        <taxon>Bacteria</taxon>
        <taxon>Bacillati</taxon>
        <taxon>Actinomycetota</taxon>
        <taxon>Actinomycetes</taxon>
        <taxon>Streptosporangiales</taxon>
        <taxon>Streptosporangiaceae</taxon>
        <taxon>Acrocarpospora</taxon>
    </lineage>
</organism>
<sequence>MLVARFRTADVSPEQRFAAWHEMTAKALISTTVTSENVDNFAAAVSVLDLGVVQISVVLDEDGSSGIPDSAYCSRESCVQPSMVSGGADVCRRSREMPRGSCPPG</sequence>
<comment type="caution">
    <text evidence="1">The sequence shown here is derived from an EMBL/GenBank/DDBJ whole genome shotgun (WGS) entry which is preliminary data.</text>
</comment>
<dbReference type="Proteomes" id="UP000334990">
    <property type="component" value="Unassembled WGS sequence"/>
</dbReference>
<evidence type="ECO:0000313" key="1">
    <source>
        <dbReference type="EMBL" id="GES00601.1"/>
    </source>
</evidence>
<keyword evidence="2" id="KW-1185">Reference proteome</keyword>
<accession>A0A5M3W0G6</accession>
<evidence type="ECO:0000313" key="2">
    <source>
        <dbReference type="Proteomes" id="UP000334990"/>
    </source>
</evidence>
<dbReference type="EMBL" id="BLAD01000045">
    <property type="protein sequence ID" value="GES00601.1"/>
    <property type="molecule type" value="Genomic_DNA"/>
</dbReference>
<name>A0A5M3W0G6_9ACTN</name>
<gene>
    <name evidence="1" type="ORF">Acor_26650</name>
</gene>
<reference evidence="1 2" key="1">
    <citation type="submission" date="2019-10" db="EMBL/GenBank/DDBJ databases">
        <title>Whole genome shotgun sequence of Acrocarpospora corrugata NBRC 13972.</title>
        <authorList>
            <person name="Ichikawa N."/>
            <person name="Kimura A."/>
            <person name="Kitahashi Y."/>
            <person name="Komaki H."/>
            <person name="Oguchi A."/>
        </authorList>
    </citation>
    <scope>NUCLEOTIDE SEQUENCE [LARGE SCALE GENOMIC DNA]</scope>
    <source>
        <strain evidence="1 2">NBRC 13972</strain>
    </source>
</reference>
<proteinExistence type="predicted"/>
<dbReference type="AlphaFoldDB" id="A0A5M3W0G6"/>
<protein>
    <submittedName>
        <fullName evidence="1">Uncharacterized protein</fullName>
    </submittedName>
</protein>